<dbReference type="PANTHER" id="PTHR48182">
    <property type="entry name" value="PROTEIN SERAC1"/>
    <property type="match status" value="1"/>
</dbReference>
<keyword evidence="11" id="KW-1185">Reference proteome</keyword>
<evidence type="ECO:0000256" key="2">
    <source>
        <dbReference type="ARBA" id="ARBA00004240"/>
    </source>
</evidence>
<dbReference type="GO" id="GO:0043531">
    <property type="term" value="F:ADP binding"/>
    <property type="evidence" value="ECO:0007669"/>
    <property type="project" value="InterPro"/>
</dbReference>
<evidence type="ECO:0000259" key="8">
    <source>
        <dbReference type="Pfam" id="PF00931"/>
    </source>
</evidence>
<dbReference type="SUPFAM" id="SSF52540">
    <property type="entry name" value="P-loop containing nucleoside triphosphate hydrolases"/>
    <property type="match status" value="1"/>
</dbReference>
<comment type="subcellular location">
    <subcellularLocation>
        <location evidence="2">Endoplasmic reticulum</location>
    </subcellularLocation>
    <subcellularLocation>
        <location evidence="3">Membrane</location>
    </subcellularLocation>
    <subcellularLocation>
        <location evidence="1">Mitochondrion</location>
    </subcellularLocation>
</comment>
<dbReference type="InterPro" id="IPR000073">
    <property type="entry name" value="AB_hydrolase_1"/>
</dbReference>
<dbReference type="GO" id="GO:0005783">
    <property type="term" value="C:endoplasmic reticulum"/>
    <property type="evidence" value="ECO:0007669"/>
    <property type="project" value="UniProtKB-SubCell"/>
</dbReference>
<comment type="caution">
    <text evidence="10">The sequence shown here is derived from an EMBL/GenBank/DDBJ whole genome shotgun (WGS) entry which is preliminary data.</text>
</comment>
<evidence type="ECO:0000313" key="10">
    <source>
        <dbReference type="EMBL" id="KAF7550099.1"/>
    </source>
</evidence>
<dbReference type="GO" id="GO:0005739">
    <property type="term" value="C:mitochondrion"/>
    <property type="evidence" value="ECO:0007669"/>
    <property type="project" value="UniProtKB-SubCell"/>
</dbReference>
<protein>
    <recommendedName>
        <fullName evidence="12">GPI inositol-deacylase</fullName>
    </recommendedName>
</protein>
<dbReference type="GO" id="GO:0016020">
    <property type="term" value="C:membrane"/>
    <property type="evidence" value="ECO:0007669"/>
    <property type="project" value="UniProtKB-SubCell"/>
</dbReference>
<feature type="domain" description="NB-ARC" evidence="8">
    <location>
        <begin position="363"/>
        <end position="524"/>
    </location>
</feature>
<feature type="compositionally biased region" description="Polar residues" evidence="7">
    <location>
        <begin position="299"/>
        <end position="321"/>
    </location>
</feature>
<feature type="domain" description="AB hydrolase-1" evidence="9">
    <location>
        <begin position="40"/>
        <end position="182"/>
    </location>
</feature>
<dbReference type="InterPro" id="IPR052374">
    <property type="entry name" value="SERAC1"/>
</dbReference>
<evidence type="ECO:0000256" key="1">
    <source>
        <dbReference type="ARBA" id="ARBA00004173"/>
    </source>
</evidence>
<evidence type="ECO:0000256" key="3">
    <source>
        <dbReference type="ARBA" id="ARBA00004370"/>
    </source>
</evidence>
<reference evidence="10" key="1">
    <citation type="submission" date="2020-03" db="EMBL/GenBank/DDBJ databases">
        <title>Draft Genome Sequence of Cylindrodendrum hubeiense.</title>
        <authorList>
            <person name="Buettner E."/>
            <person name="Kellner H."/>
        </authorList>
    </citation>
    <scope>NUCLEOTIDE SEQUENCE</scope>
    <source>
        <strain evidence="10">IHI 201604</strain>
    </source>
</reference>
<sequence length="829" mass="93817">MDLSSLVKYALAACLPLLCYLWIISRLTPSPSPSRREAEVIFVHGLGADPTKTWCHGKTCWITDFLPDDIKQKGFDPFVHLFAFNYDSFWVRDANSTTLTQTARDLGQELKHHELGQYNLVLVSHSYGGLVVKKTQALVLNLDLEPRIKGIIFLGTPHRGTRYARFGIAASWLLAPLDADANVMRPLSYDNIDLDDLEKDFDATFRMTERRYFFETHKMRRYLFSSIPYLREFVVEKQSATSGANAAQIRSLHTDHRGLNRFGTRDANYTKLARELLDIINQAMQFPPDSEETCIPNHFQPTLRHSSDTSQSPLPASPQDTSKQRHWLVPFTRNPAFVGRTNILDELKKRFNFGQDSTPARSRVSLYGLGGIGKTQIAIDYVHFIRDTCPGVSVFWVHAGTSERFRQAFRSIAEHCNIQGHDNPESNVPLLVKEWLENCDSGPWLMVIDNADDMEVFFPSHRKKGIDAATEDDNWAQYLPNCEHGSILVTTRNKKVGVRLSQEQQVVEVNKMDDIESRHLLQTKLDSDDVSEGTISTLSSRLEHLPLALVQAAAFIRENSLTADKYLQLLDSSDQNLIDLLSQPFETVGRDADTPHPVATTWAISFEQIRTQTPLASNLLSFMCMLDRQAIPENLSYDFYKCSKATAQSRNPTGDFRRELVSNSSSDSKDDEFAKVLKGLSKIPDPSGIQDVDFTLAIGTLKAFSFISEQEDGSLNMHRLLQLVTKRWLDSQSKKAEFSGYALQVVSRIYPLRSYGSKEECGRYLPHAYAVLSDKATESISIRQQQTTSQRPLISSREFMGTNTLKPYTACLNWLEIFAQQVGGVTLRR</sequence>
<accession>A0A9P5LGT8</accession>
<dbReference type="InterPro" id="IPR027417">
    <property type="entry name" value="P-loop_NTPase"/>
</dbReference>
<dbReference type="Proteomes" id="UP000722485">
    <property type="component" value="Unassembled WGS sequence"/>
</dbReference>
<gene>
    <name evidence="10" type="ORF">G7Z17_g5936</name>
</gene>
<dbReference type="AlphaFoldDB" id="A0A9P5LGT8"/>
<dbReference type="Pfam" id="PF12697">
    <property type="entry name" value="Abhydrolase_6"/>
    <property type="match status" value="1"/>
</dbReference>
<dbReference type="InterPro" id="IPR029058">
    <property type="entry name" value="AB_hydrolase_fold"/>
</dbReference>
<evidence type="ECO:0008006" key="12">
    <source>
        <dbReference type="Google" id="ProtNLM"/>
    </source>
</evidence>
<feature type="region of interest" description="Disordered" evidence="7">
    <location>
        <begin position="649"/>
        <end position="669"/>
    </location>
</feature>
<dbReference type="Gene3D" id="3.40.50.1820">
    <property type="entry name" value="alpha/beta hydrolase"/>
    <property type="match status" value="1"/>
</dbReference>
<name>A0A9P5LGT8_9HYPO</name>
<dbReference type="Pfam" id="PF00931">
    <property type="entry name" value="NB-ARC"/>
    <property type="match status" value="1"/>
</dbReference>
<dbReference type="OrthoDB" id="626167at2759"/>
<proteinExistence type="predicted"/>
<keyword evidence="4" id="KW-0256">Endoplasmic reticulum</keyword>
<keyword evidence="5" id="KW-0496">Mitochondrion</keyword>
<dbReference type="PANTHER" id="PTHR48182:SF2">
    <property type="entry name" value="PROTEIN SERAC1"/>
    <property type="match status" value="1"/>
</dbReference>
<keyword evidence="6" id="KW-0472">Membrane</keyword>
<organism evidence="10 11">
    <name type="scientific">Cylindrodendrum hubeiense</name>
    <dbReference type="NCBI Taxonomy" id="595255"/>
    <lineage>
        <taxon>Eukaryota</taxon>
        <taxon>Fungi</taxon>
        <taxon>Dikarya</taxon>
        <taxon>Ascomycota</taxon>
        <taxon>Pezizomycotina</taxon>
        <taxon>Sordariomycetes</taxon>
        <taxon>Hypocreomycetidae</taxon>
        <taxon>Hypocreales</taxon>
        <taxon>Nectriaceae</taxon>
        <taxon>Cylindrodendrum</taxon>
    </lineage>
</organism>
<evidence type="ECO:0000256" key="7">
    <source>
        <dbReference type="SAM" id="MobiDB-lite"/>
    </source>
</evidence>
<evidence type="ECO:0000256" key="5">
    <source>
        <dbReference type="ARBA" id="ARBA00023128"/>
    </source>
</evidence>
<evidence type="ECO:0000259" key="9">
    <source>
        <dbReference type="Pfam" id="PF12697"/>
    </source>
</evidence>
<dbReference type="EMBL" id="JAANBB010000106">
    <property type="protein sequence ID" value="KAF7550099.1"/>
    <property type="molecule type" value="Genomic_DNA"/>
</dbReference>
<evidence type="ECO:0000313" key="11">
    <source>
        <dbReference type="Proteomes" id="UP000722485"/>
    </source>
</evidence>
<evidence type="ECO:0000256" key="4">
    <source>
        <dbReference type="ARBA" id="ARBA00022824"/>
    </source>
</evidence>
<evidence type="ECO:0000256" key="6">
    <source>
        <dbReference type="ARBA" id="ARBA00023136"/>
    </source>
</evidence>
<dbReference type="Gene3D" id="3.40.50.300">
    <property type="entry name" value="P-loop containing nucleotide triphosphate hydrolases"/>
    <property type="match status" value="1"/>
</dbReference>
<dbReference type="InterPro" id="IPR002182">
    <property type="entry name" value="NB-ARC"/>
</dbReference>
<feature type="region of interest" description="Disordered" evidence="7">
    <location>
        <begin position="290"/>
        <end position="324"/>
    </location>
</feature>
<dbReference type="SUPFAM" id="SSF53474">
    <property type="entry name" value="alpha/beta-Hydrolases"/>
    <property type="match status" value="1"/>
</dbReference>